<dbReference type="STRING" id="1499686.BN1079_02275"/>
<accession>A0A078LUV3</accession>
<proteinExistence type="predicted"/>
<sequence length="589" mass="63709">MQTVAATGTGTSVARLATHSPVIPKNGYTVHDTEIVHNGQKFAPGVWLHRSTRTDEGQETLSHEWLCGPLHVDAITRSPSCSEDYGVLLRFTNLDGAEMTWAMPLELLAGRTEQVISVLYNRGLKIEHSKRSEVVRYIASQEPLRRVISSSTTGWVDGLFITPLEAIGGRDAIFQSDGSADGEYTKGGTLEGWHQTIAAVLPGNELLQLGIGAALSGPLLAPLNAHNGGGFHLLWDSSNGKTTIVLCAASVWGHGMHFTLKWNATANGLEGIASLRNDCLLALDELGQAEPNNVGNVVYSVSDGIGKQRAGRSSAARRVRRWRVMLLSSGEVTLETKMSEAGKRIHAGQEVRLVTVSSGRKYGAWDALHGHPSGAALSDSLKKASTTHYGHAGPAFVRALIESGKLDQLPAMLETIRMHFHAEPGQSARVGERFAIVALALELATTYGLLPLTKGEGTASMVKLFNGWLVERGTGPSEDRQILRTISDFLDRHGGTRFQSVNACAEAVRDRAGYWEQSGTGSARIYLFTRGGLQEATQGYELTRVLRTLDSVGAITKKEPGKMQHRKRLPDGSNPGLYWIDPARLHHGD</sequence>
<dbReference type="InterPro" id="IPR009270">
    <property type="entry name" value="DUF927"/>
</dbReference>
<gene>
    <name evidence="2" type="ORF">BN1079_02275</name>
</gene>
<reference evidence="2 3" key="1">
    <citation type="submission" date="2014-07" db="EMBL/GenBank/DDBJ databases">
        <authorList>
            <person name="Urmite Genomes Urmite Genomes"/>
        </authorList>
    </citation>
    <scope>NUCLEOTIDE SEQUENCE [LARGE SCALE GENOMIC DNA]</scope>
    <source>
        <strain evidence="2 3">20_BN</strain>
    </source>
</reference>
<protein>
    <submittedName>
        <fullName evidence="2">Inner membrane protein</fullName>
    </submittedName>
</protein>
<feature type="domain" description="DUF927" evidence="1">
    <location>
        <begin position="44"/>
        <end position="320"/>
    </location>
</feature>
<evidence type="ECO:0000259" key="1">
    <source>
        <dbReference type="Pfam" id="PF06048"/>
    </source>
</evidence>
<dbReference type="eggNOG" id="COG5519">
    <property type="taxonomic scope" value="Bacteria"/>
</dbReference>
<evidence type="ECO:0000313" key="2">
    <source>
        <dbReference type="EMBL" id="CDZ94944.1"/>
    </source>
</evidence>
<organism evidence="2 3">
    <name type="scientific">Pseudomonas saudiphocaensis</name>
    <dbReference type="NCBI Taxonomy" id="1499686"/>
    <lineage>
        <taxon>Bacteria</taxon>
        <taxon>Pseudomonadati</taxon>
        <taxon>Pseudomonadota</taxon>
        <taxon>Gammaproteobacteria</taxon>
        <taxon>Pseudomonadales</taxon>
        <taxon>Pseudomonadaceae</taxon>
        <taxon>Pseudomonas</taxon>
    </lineage>
</organism>
<dbReference type="EMBL" id="CCSF01000001">
    <property type="protein sequence ID" value="CDZ94944.1"/>
    <property type="molecule type" value="Genomic_DNA"/>
</dbReference>
<keyword evidence="3" id="KW-1185">Reference proteome</keyword>
<evidence type="ECO:0000313" key="3">
    <source>
        <dbReference type="Proteomes" id="UP000053902"/>
    </source>
</evidence>
<dbReference type="OrthoDB" id="784829at2"/>
<dbReference type="AlphaFoldDB" id="A0A078LUV3"/>
<dbReference type="HOGENOM" id="CLU_005630_4_2_6"/>
<name>A0A078LUV3_9PSED</name>
<dbReference type="Pfam" id="PF06048">
    <property type="entry name" value="DUF927"/>
    <property type="match status" value="1"/>
</dbReference>
<dbReference type="Proteomes" id="UP000053902">
    <property type="component" value="Unassembled WGS sequence"/>
</dbReference>
<dbReference type="RefSeq" id="WP_052114468.1">
    <property type="nucleotide sequence ID" value="NZ_CCSF01000001.1"/>
</dbReference>